<sequence>MPANIFEKGSKARELLKDERFLYPEHVPERLPHRDAEIDALVFALQPVLKGKRPENVFVHGKSGTGKTATVRFVLNELQSYSDRAKGLYINCFQFNTRHSVLTQIANFLGAATPRRGIATDEAYSQMLSALKAIDFVPVVVLDEADQLMHDQEASRLFYDLLRVVEQNRKGFGLIFISNVSEFVSMLDARVKSSLAEHSICFEPYSPAQLKDILRARAEYAFFPNALGPEAINVAAAHAAKFGGDARVAIECLLKAAREAERQNSPSVEVIHLQKVFPAIDAAALQKAIGFLSVHERAILNAIPANGQIASGELYSAYKKSVEGAVSQRYFRKLRLNLERMHLINCEQSAKGKMGRT</sequence>
<dbReference type="SMART" id="SM00382">
    <property type="entry name" value="AAA"/>
    <property type="match status" value="1"/>
</dbReference>
<dbReference type="InterPro" id="IPR027417">
    <property type="entry name" value="P-loop_NTPase"/>
</dbReference>
<evidence type="ECO:0000256" key="2">
    <source>
        <dbReference type="ARBA" id="ARBA00022705"/>
    </source>
</evidence>
<dbReference type="InterPro" id="IPR055237">
    <property type="entry name" value="Cdc6_lid"/>
</dbReference>
<gene>
    <name evidence="6" type="ORF">JW744_03025</name>
</gene>
<dbReference type="SUPFAM" id="SSF52540">
    <property type="entry name" value="P-loop containing nucleoside triphosphate hydrolases"/>
    <property type="match status" value="1"/>
</dbReference>
<keyword evidence="2" id="KW-0235">DNA replication</keyword>
<evidence type="ECO:0000313" key="7">
    <source>
        <dbReference type="Proteomes" id="UP000809243"/>
    </source>
</evidence>
<proteinExistence type="inferred from homology"/>
<dbReference type="HAMAP" id="MF_01407">
    <property type="entry name" value="ORC1_type_DNA_replic_protein"/>
    <property type="match status" value="1"/>
</dbReference>
<dbReference type="Pfam" id="PF22703">
    <property type="entry name" value="Cdc6_lid"/>
    <property type="match status" value="1"/>
</dbReference>
<dbReference type="Gene3D" id="1.10.8.60">
    <property type="match status" value="1"/>
</dbReference>
<dbReference type="InterPro" id="IPR014277">
    <property type="entry name" value="Orc1/Cdc6_arc"/>
</dbReference>
<organism evidence="6 7">
    <name type="scientific">Candidatus Iainarchaeum sp</name>
    <dbReference type="NCBI Taxonomy" id="3101447"/>
    <lineage>
        <taxon>Archaea</taxon>
        <taxon>Candidatus Iainarchaeota</taxon>
        <taxon>Candidatus Iainarchaeia</taxon>
        <taxon>Candidatus Iainarchaeales</taxon>
        <taxon>Candidatus Iainarchaeaceae</taxon>
        <taxon>Candidatus Iainarchaeum</taxon>
    </lineage>
</organism>
<dbReference type="PANTHER" id="PTHR10763">
    <property type="entry name" value="CELL DIVISION CONTROL PROTEIN 6-RELATED"/>
    <property type="match status" value="1"/>
</dbReference>
<reference evidence="6" key="1">
    <citation type="submission" date="2021-01" db="EMBL/GenBank/DDBJ databases">
        <title>Active Sulfur Cycling in an Early Earth Analoge.</title>
        <authorList>
            <person name="Hahn C.R."/>
            <person name="Youssef N.H."/>
            <person name="Elshahed M."/>
        </authorList>
    </citation>
    <scope>NUCLEOTIDE SEQUENCE</scope>
    <source>
        <strain evidence="6">Zod_Metabat.1151</strain>
    </source>
</reference>
<accession>A0A939C6G3</accession>
<dbReference type="InterPro" id="IPR049945">
    <property type="entry name" value="AAA_22"/>
</dbReference>
<keyword evidence="3" id="KW-0547">Nucleotide-binding</keyword>
<name>A0A939C6G3_9ARCH</name>
<dbReference type="Proteomes" id="UP000809243">
    <property type="component" value="Unassembled WGS sequence"/>
</dbReference>
<evidence type="ECO:0000313" key="6">
    <source>
        <dbReference type="EMBL" id="MBN2067413.1"/>
    </source>
</evidence>
<keyword evidence="4" id="KW-0067">ATP-binding</keyword>
<comment type="caution">
    <text evidence="6">The sequence shown here is derived from an EMBL/GenBank/DDBJ whole genome shotgun (WGS) entry which is preliminary data.</text>
</comment>
<dbReference type="GO" id="GO:0006260">
    <property type="term" value="P:DNA replication"/>
    <property type="evidence" value="ECO:0007669"/>
    <property type="project" value="UniProtKB-KW"/>
</dbReference>
<dbReference type="InterPro" id="IPR003593">
    <property type="entry name" value="AAA+_ATPase"/>
</dbReference>
<comment type="similarity">
    <text evidence="1">Belongs to the CDC6/cdc18 family.</text>
</comment>
<dbReference type="Pfam" id="PF13401">
    <property type="entry name" value="AAA_22"/>
    <property type="match status" value="1"/>
</dbReference>
<evidence type="ECO:0000256" key="4">
    <source>
        <dbReference type="ARBA" id="ARBA00022840"/>
    </source>
</evidence>
<evidence type="ECO:0000259" key="5">
    <source>
        <dbReference type="SMART" id="SM00382"/>
    </source>
</evidence>
<dbReference type="GO" id="GO:0016887">
    <property type="term" value="F:ATP hydrolysis activity"/>
    <property type="evidence" value="ECO:0007669"/>
    <property type="project" value="InterPro"/>
</dbReference>
<feature type="non-terminal residue" evidence="6">
    <location>
        <position position="357"/>
    </location>
</feature>
<dbReference type="NCBIfam" id="TIGR02928">
    <property type="entry name" value="orc1/cdc6 family replication initiation protein"/>
    <property type="match status" value="1"/>
</dbReference>
<feature type="domain" description="AAA+ ATPase" evidence="5">
    <location>
        <begin position="53"/>
        <end position="202"/>
    </location>
</feature>
<dbReference type="AlphaFoldDB" id="A0A939C6G3"/>
<dbReference type="GO" id="GO:0005524">
    <property type="term" value="F:ATP binding"/>
    <property type="evidence" value="ECO:0007669"/>
    <property type="project" value="UniProtKB-KW"/>
</dbReference>
<protein>
    <submittedName>
        <fullName evidence="6">AAA family ATPase</fullName>
    </submittedName>
</protein>
<dbReference type="CDD" id="cd00009">
    <property type="entry name" value="AAA"/>
    <property type="match status" value="1"/>
</dbReference>
<dbReference type="Gene3D" id="3.40.50.300">
    <property type="entry name" value="P-loop containing nucleotide triphosphate hydrolases"/>
    <property type="match status" value="1"/>
</dbReference>
<dbReference type="PANTHER" id="PTHR10763:SF26">
    <property type="entry name" value="CELL DIVISION CONTROL PROTEIN 6 HOMOLOG"/>
    <property type="match status" value="1"/>
</dbReference>
<evidence type="ECO:0000256" key="1">
    <source>
        <dbReference type="ARBA" id="ARBA00006184"/>
    </source>
</evidence>
<dbReference type="EMBL" id="JAFGDB010000048">
    <property type="protein sequence ID" value="MBN2067413.1"/>
    <property type="molecule type" value="Genomic_DNA"/>
</dbReference>
<dbReference type="InterPro" id="IPR050311">
    <property type="entry name" value="ORC1/CDC6"/>
</dbReference>
<evidence type="ECO:0000256" key="3">
    <source>
        <dbReference type="ARBA" id="ARBA00022741"/>
    </source>
</evidence>